<dbReference type="EMBL" id="SJPY01000008">
    <property type="protein sequence ID" value="TWU36585.1"/>
    <property type="molecule type" value="Genomic_DNA"/>
</dbReference>
<evidence type="ECO:0000313" key="1">
    <source>
        <dbReference type="EMBL" id="TWU36585.1"/>
    </source>
</evidence>
<organism evidence="1 2">
    <name type="scientific">Novipirellula aureliae</name>
    <dbReference type="NCBI Taxonomy" id="2527966"/>
    <lineage>
        <taxon>Bacteria</taxon>
        <taxon>Pseudomonadati</taxon>
        <taxon>Planctomycetota</taxon>
        <taxon>Planctomycetia</taxon>
        <taxon>Pirellulales</taxon>
        <taxon>Pirellulaceae</taxon>
        <taxon>Novipirellula</taxon>
    </lineage>
</organism>
<dbReference type="Proteomes" id="UP000315471">
    <property type="component" value="Unassembled WGS sequence"/>
</dbReference>
<reference evidence="1 2" key="1">
    <citation type="submission" date="2019-02" db="EMBL/GenBank/DDBJ databases">
        <title>Deep-cultivation of Planctomycetes and their phenomic and genomic characterization uncovers novel biology.</title>
        <authorList>
            <person name="Wiegand S."/>
            <person name="Jogler M."/>
            <person name="Boedeker C."/>
            <person name="Pinto D."/>
            <person name="Vollmers J."/>
            <person name="Rivas-Marin E."/>
            <person name="Kohn T."/>
            <person name="Peeters S.H."/>
            <person name="Heuer A."/>
            <person name="Rast P."/>
            <person name="Oberbeckmann S."/>
            <person name="Bunk B."/>
            <person name="Jeske O."/>
            <person name="Meyerdierks A."/>
            <person name="Storesund J.E."/>
            <person name="Kallscheuer N."/>
            <person name="Luecker S."/>
            <person name="Lage O.M."/>
            <person name="Pohl T."/>
            <person name="Merkel B.J."/>
            <person name="Hornburger P."/>
            <person name="Mueller R.-W."/>
            <person name="Bruemmer F."/>
            <person name="Labrenz M."/>
            <person name="Spormann A.M."/>
            <person name="Op Den Camp H."/>
            <person name="Overmann J."/>
            <person name="Amann R."/>
            <person name="Jetten M.S.M."/>
            <person name="Mascher T."/>
            <person name="Medema M.H."/>
            <person name="Devos D.P."/>
            <person name="Kaster A.-K."/>
            <person name="Ovreas L."/>
            <person name="Rohde M."/>
            <person name="Galperin M.Y."/>
            <person name="Jogler C."/>
        </authorList>
    </citation>
    <scope>NUCLEOTIDE SEQUENCE [LARGE SCALE GENOMIC DNA]</scope>
    <source>
        <strain evidence="1 2">Q31b</strain>
    </source>
</reference>
<gene>
    <name evidence="1" type="ORF">Q31b_48660</name>
</gene>
<proteinExistence type="predicted"/>
<dbReference type="AlphaFoldDB" id="A0A5C6DK14"/>
<comment type="caution">
    <text evidence="1">The sequence shown here is derived from an EMBL/GenBank/DDBJ whole genome shotgun (WGS) entry which is preliminary data.</text>
</comment>
<name>A0A5C6DK14_9BACT</name>
<keyword evidence="2" id="KW-1185">Reference proteome</keyword>
<sequence>MREEKKAQEGAAAEIGGLWGVVMASIDSWP</sequence>
<protein>
    <submittedName>
        <fullName evidence="1">Uncharacterized protein</fullName>
    </submittedName>
</protein>
<accession>A0A5C6DK14</accession>
<evidence type="ECO:0000313" key="2">
    <source>
        <dbReference type="Proteomes" id="UP000315471"/>
    </source>
</evidence>